<dbReference type="AlphaFoldDB" id="A0A1I6MJL8"/>
<keyword evidence="1" id="KW-0472">Membrane</keyword>
<dbReference type="Proteomes" id="UP000199024">
    <property type="component" value="Unassembled WGS sequence"/>
</dbReference>
<reference evidence="2 3" key="1">
    <citation type="submission" date="2016-10" db="EMBL/GenBank/DDBJ databases">
        <authorList>
            <person name="de Groot N.N."/>
        </authorList>
    </citation>
    <scope>NUCLEOTIDE SEQUENCE [LARGE SCALE GENOMIC DNA]</scope>
    <source>
        <strain evidence="2 3">DSM 21001</strain>
    </source>
</reference>
<proteinExistence type="predicted"/>
<organism evidence="2 3">
    <name type="scientific">Granulicella pectinivorans</name>
    <dbReference type="NCBI Taxonomy" id="474950"/>
    <lineage>
        <taxon>Bacteria</taxon>
        <taxon>Pseudomonadati</taxon>
        <taxon>Acidobacteriota</taxon>
        <taxon>Terriglobia</taxon>
        <taxon>Terriglobales</taxon>
        <taxon>Acidobacteriaceae</taxon>
        <taxon>Granulicella</taxon>
    </lineage>
</organism>
<gene>
    <name evidence="2" type="ORF">SAMN05421771_2795</name>
</gene>
<feature type="transmembrane region" description="Helical" evidence="1">
    <location>
        <begin position="349"/>
        <end position="366"/>
    </location>
</feature>
<evidence type="ECO:0000313" key="3">
    <source>
        <dbReference type="Proteomes" id="UP000199024"/>
    </source>
</evidence>
<feature type="transmembrane region" description="Helical" evidence="1">
    <location>
        <begin position="287"/>
        <end position="306"/>
    </location>
</feature>
<evidence type="ECO:0000256" key="1">
    <source>
        <dbReference type="SAM" id="Phobius"/>
    </source>
</evidence>
<feature type="transmembrane region" description="Helical" evidence="1">
    <location>
        <begin position="168"/>
        <end position="191"/>
    </location>
</feature>
<evidence type="ECO:0000313" key="2">
    <source>
        <dbReference type="EMBL" id="SFS15849.1"/>
    </source>
</evidence>
<accession>A0A1I6MJL8</accession>
<keyword evidence="1" id="KW-0812">Transmembrane</keyword>
<keyword evidence="1" id="KW-1133">Transmembrane helix</keyword>
<feature type="transmembrane region" description="Helical" evidence="1">
    <location>
        <begin position="12"/>
        <end position="31"/>
    </location>
</feature>
<evidence type="ECO:0008006" key="4">
    <source>
        <dbReference type="Google" id="ProtNLM"/>
    </source>
</evidence>
<feature type="transmembrane region" description="Helical" evidence="1">
    <location>
        <begin position="211"/>
        <end position="230"/>
    </location>
</feature>
<protein>
    <recommendedName>
        <fullName evidence="4">4-amino-4-deoxy-L-arabinose transferase</fullName>
    </recommendedName>
</protein>
<feature type="transmembrane region" description="Helical" evidence="1">
    <location>
        <begin position="116"/>
        <end position="136"/>
    </location>
</feature>
<feature type="transmembrane region" description="Helical" evidence="1">
    <location>
        <begin position="142"/>
        <end position="161"/>
    </location>
</feature>
<feature type="transmembrane region" description="Helical" evidence="1">
    <location>
        <begin position="84"/>
        <end position="104"/>
    </location>
</feature>
<feature type="transmembrane region" description="Helical" evidence="1">
    <location>
        <begin position="326"/>
        <end position="343"/>
    </location>
</feature>
<feature type="transmembrane region" description="Helical" evidence="1">
    <location>
        <begin position="251"/>
        <end position="275"/>
    </location>
</feature>
<sequence>MLGGMGSIRAAAGWVTGWTAVGMAVLGYHPYAEDGGLYVAEIKHRIDPGLYPWGTEFVAGHLGFAGFTGAMAWAVKTLGMSLDWVLLGVYAVSLWGMLLGVWCIAGRCYGDRRAQIGAVGLVAVWLGVPVGGTSMYLADPYLTARSVAIALTVMGLAAGVWRRWAWAAVAVGMAVAVHPLMGGYGVVELGGLWCVLPRMDSGCPTSQKRDVGHPGLVAAFLLGALVVGWVGQASGAPESEEYVRVAITRYYWFLSAWQWFEWVGLVAPMMILGWFAWRSRIEGEKAIARWAVLVGGAAVLVALLYAREGARVHVVARLQPLRMMQMVYLTMAMVLGATVGRRVLRGVVWRWVVGLGVMAGVMFFVARETYPGSNALELPWVAPRNAWVRAFVWVREHTPRDAVFAIDANYVHWDGEDAQGFRAIAERSVLPDAAKDGGIASIRPELVGAWAAGEKAQAALTKKTDAERVAAVAGMGASWVVLGREGVTGFVCPYENERLRVCRLPVRSRPEPTSQKRDVGHPD</sequence>
<dbReference type="EMBL" id="FOZL01000001">
    <property type="protein sequence ID" value="SFS15849.1"/>
    <property type="molecule type" value="Genomic_DNA"/>
</dbReference>
<name>A0A1I6MJL8_9BACT</name>
<keyword evidence="3" id="KW-1185">Reference proteome</keyword>